<evidence type="ECO:0000313" key="1">
    <source>
        <dbReference type="EMBL" id="PIO64041.1"/>
    </source>
</evidence>
<keyword evidence="2" id="KW-1185">Reference proteome</keyword>
<dbReference type="OrthoDB" id="5876500at2759"/>
<protein>
    <submittedName>
        <fullName evidence="1">Uncharacterized protein</fullName>
    </submittedName>
</protein>
<organism evidence="1 2">
    <name type="scientific">Teladorsagia circumcincta</name>
    <name type="common">Brown stomach worm</name>
    <name type="synonym">Ostertagia circumcincta</name>
    <dbReference type="NCBI Taxonomy" id="45464"/>
    <lineage>
        <taxon>Eukaryota</taxon>
        <taxon>Metazoa</taxon>
        <taxon>Ecdysozoa</taxon>
        <taxon>Nematoda</taxon>
        <taxon>Chromadorea</taxon>
        <taxon>Rhabditida</taxon>
        <taxon>Rhabditina</taxon>
        <taxon>Rhabditomorpha</taxon>
        <taxon>Strongyloidea</taxon>
        <taxon>Trichostrongylidae</taxon>
        <taxon>Teladorsagia</taxon>
    </lineage>
</organism>
<dbReference type="AlphaFoldDB" id="A0A2G9U193"/>
<evidence type="ECO:0000313" key="2">
    <source>
        <dbReference type="Proteomes" id="UP000230423"/>
    </source>
</evidence>
<accession>A0A2G9U193</accession>
<reference evidence="1 2" key="1">
    <citation type="submission" date="2015-09" db="EMBL/GenBank/DDBJ databases">
        <title>Draft genome of the parasitic nematode Teladorsagia circumcincta isolate WARC Sus (inbred).</title>
        <authorList>
            <person name="Mitreva M."/>
        </authorList>
    </citation>
    <scope>NUCLEOTIDE SEQUENCE [LARGE SCALE GENOMIC DNA]</scope>
    <source>
        <strain evidence="1 2">S</strain>
    </source>
</reference>
<dbReference type="EMBL" id="KZ350280">
    <property type="protein sequence ID" value="PIO64041.1"/>
    <property type="molecule type" value="Genomic_DNA"/>
</dbReference>
<sequence>MLYVLVLRRRARHAPTQVREIELQEKPLVLLLSPDDCAEHSAVILALSRVLEKHAEVTVLLDHHEMSNTVPSNFPRLTALIHSIDGVYDHRIPSNCTTLDEFNRAVEAMITLMQKDPTWMEQRICAEDTNMESSVDVVEIPEGDVVRLKTDHEREKAAEMFGLLPPEENEMVADDSAEFALLPPDED</sequence>
<dbReference type="Proteomes" id="UP000230423">
    <property type="component" value="Unassembled WGS sequence"/>
</dbReference>
<proteinExistence type="predicted"/>
<gene>
    <name evidence="1" type="ORF">TELCIR_14341</name>
</gene>
<name>A0A2G9U193_TELCI</name>